<dbReference type="InterPro" id="IPR000878">
    <property type="entry name" value="4pyrrol_Mease"/>
</dbReference>
<dbReference type="InterPro" id="IPR006364">
    <property type="entry name" value="CobI/CbiL/CobIJ_dom"/>
</dbReference>
<dbReference type="PIRSF" id="PIRSF036427">
    <property type="entry name" value="Precrrn-2_mtase"/>
    <property type="match status" value="1"/>
</dbReference>
<evidence type="ECO:0000313" key="10">
    <source>
        <dbReference type="Proteomes" id="UP000000467"/>
    </source>
</evidence>
<protein>
    <submittedName>
        <fullName evidence="9">Precorrin-2 C20-methyltransferase CbiL</fullName>
        <ecNumber evidence="9">2.1.1.130</ecNumber>
    </submittedName>
</protein>
<keyword evidence="6" id="KW-0949">S-adenosyl-L-methionine</keyword>
<keyword evidence="10" id="KW-1185">Reference proteome</keyword>
<dbReference type="InterPro" id="IPR014777">
    <property type="entry name" value="4pyrrole_Mease_sub1"/>
</dbReference>
<dbReference type="SUPFAM" id="SSF53790">
    <property type="entry name" value="Tetrapyrrole methylase"/>
    <property type="match status" value="1"/>
</dbReference>
<dbReference type="NCBIfam" id="TIGR01467">
    <property type="entry name" value="cobI_cbiL"/>
    <property type="match status" value="1"/>
</dbReference>
<evidence type="ECO:0000256" key="1">
    <source>
        <dbReference type="ARBA" id="ARBA00004953"/>
    </source>
</evidence>
<dbReference type="Gene3D" id="3.30.950.10">
    <property type="entry name" value="Methyltransferase, Cobalt-precorrin-4 Transmethylase, Domain 2"/>
    <property type="match status" value="1"/>
</dbReference>
<organism evidence="9 10">
    <name type="scientific">Thermacetogenium phaeum (strain ATCC BAA-254 / DSM 26808 / PB)</name>
    <dbReference type="NCBI Taxonomy" id="1089553"/>
    <lineage>
        <taxon>Bacteria</taxon>
        <taxon>Bacillati</taxon>
        <taxon>Bacillota</taxon>
        <taxon>Clostridia</taxon>
        <taxon>Thermoanaerobacterales</taxon>
        <taxon>Thermoanaerobacteraceae</taxon>
        <taxon>Thermacetogenium</taxon>
    </lineage>
</organism>
<dbReference type="PANTHER" id="PTHR43467:SF2">
    <property type="entry name" value="COBALT-PRECORRIN-2 C(20)-METHYLTRANSFERASE"/>
    <property type="match status" value="1"/>
</dbReference>
<dbReference type="InterPro" id="IPR012382">
    <property type="entry name" value="CobI/CbiL"/>
</dbReference>
<dbReference type="Pfam" id="PF00590">
    <property type="entry name" value="TP_methylase"/>
    <property type="match status" value="1"/>
</dbReference>
<dbReference type="Gene3D" id="3.40.1010.10">
    <property type="entry name" value="Cobalt-precorrin-4 Transmethylase, Domain 1"/>
    <property type="match status" value="1"/>
</dbReference>
<evidence type="ECO:0000256" key="5">
    <source>
        <dbReference type="ARBA" id="ARBA00022679"/>
    </source>
</evidence>
<dbReference type="UniPathway" id="UPA00148"/>
<dbReference type="InterPro" id="IPR014776">
    <property type="entry name" value="4pyrrole_Mease_sub2"/>
</dbReference>
<keyword evidence="3" id="KW-0169">Cobalamin biosynthesis</keyword>
<dbReference type="GO" id="GO:0009236">
    <property type="term" value="P:cobalamin biosynthetic process"/>
    <property type="evidence" value="ECO:0007669"/>
    <property type="project" value="UniProtKB-UniRule"/>
</dbReference>
<dbReference type="EC" id="2.1.1.130" evidence="9"/>
<dbReference type="Proteomes" id="UP000000467">
    <property type="component" value="Chromosome"/>
</dbReference>
<dbReference type="GO" id="GO:0030788">
    <property type="term" value="F:precorrin-2 C20-methyltransferase activity"/>
    <property type="evidence" value="ECO:0007669"/>
    <property type="project" value="UniProtKB-EC"/>
</dbReference>
<evidence type="ECO:0000256" key="2">
    <source>
        <dbReference type="ARBA" id="ARBA00005879"/>
    </source>
</evidence>
<dbReference type="RefSeq" id="WP_015049680.1">
    <property type="nucleotide sequence ID" value="NC_018870.1"/>
</dbReference>
<keyword evidence="5 9" id="KW-0808">Transferase</keyword>
<dbReference type="CDD" id="cd11645">
    <property type="entry name" value="Precorrin_2_C20_MT"/>
    <property type="match status" value="1"/>
</dbReference>
<dbReference type="KEGG" id="tpz:Tph_c05240"/>
<dbReference type="HOGENOM" id="CLU_076014_2_1_9"/>
<gene>
    <name evidence="9" type="primary">cbiL</name>
    <name evidence="9" type="ordered locus">Tph_c05240</name>
</gene>
<keyword evidence="4 9" id="KW-0489">Methyltransferase</keyword>
<reference evidence="9 10" key="1">
    <citation type="journal article" date="2012" name="BMC Genomics">
        <title>Genome-guided analysis of physiological and morphological traits of the fermentative acetate oxidizer Thermacetogenium phaeum.</title>
        <authorList>
            <person name="Oehler D."/>
            <person name="Poehlein A."/>
            <person name="Leimbach A."/>
            <person name="Muller N."/>
            <person name="Daniel R."/>
            <person name="Gottschalk G."/>
            <person name="Schink B."/>
        </authorList>
    </citation>
    <scope>NUCLEOTIDE SEQUENCE [LARGE SCALE GENOMIC DNA]</scope>
    <source>
        <strain evidence="10">ATCC BAA-254 / DSM 26808 / PB</strain>
    </source>
</reference>
<dbReference type="PANTHER" id="PTHR43467">
    <property type="entry name" value="COBALT-PRECORRIN-2 C(20)-METHYLTRANSFERASE"/>
    <property type="match status" value="1"/>
</dbReference>
<name>K4LF98_THEPS</name>
<dbReference type="OrthoDB" id="9804789at2"/>
<evidence type="ECO:0000256" key="3">
    <source>
        <dbReference type="ARBA" id="ARBA00022573"/>
    </source>
</evidence>
<dbReference type="eggNOG" id="COG2243">
    <property type="taxonomic scope" value="Bacteria"/>
</dbReference>
<dbReference type="EMBL" id="CP003732">
    <property type="protein sequence ID" value="AFV10762.1"/>
    <property type="molecule type" value="Genomic_DNA"/>
</dbReference>
<evidence type="ECO:0000256" key="4">
    <source>
        <dbReference type="ARBA" id="ARBA00022603"/>
    </source>
</evidence>
<feature type="domain" description="Tetrapyrrole methylase" evidence="8">
    <location>
        <begin position="6"/>
        <end position="216"/>
    </location>
</feature>
<evidence type="ECO:0000313" key="9">
    <source>
        <dbReference type="EMBL" id="AFV10762.1"/>
    </source>
</evidence>
<comment type="similarity">
    <text evidence="2 7">Belongs to the precorrin methyltransferase family.</text>
</comment>
<dbReference type="AlphaFoldDB" id="K4LF98"/>
<evidence type="ECO:0000256" key="7">
    <source>
        <dbReference type="PIRNR" id="PIRNR036427"/>
    </source>
</evidence>
<accession>K4LF98</accession>
<dbReference type="GO" id="GO:0032259">
    <property type="term" value="P:methylation"/>
    <property type="evidence" value="ECO:0007669"/>
    <property type="project" value="UniProtKB-KW"/>
</dbReference>
<dbReference type="InterPro" id="IPR035996">
    <property type="entry name" value="4pyrrol_Methylase_sf"/>
</dbReference>
<comment type="pathway">
    <text evidence="1">Cofactor biosynthesis; adenosylcobalamin biosynthesis.</text>
</comment>
<sequence length="244" mass="26388">MSKTGKLYGIGVGPGSPDLLTLKAVRILQEVPLVFVPRGERGERSRALEIISPFLRDQEVREFVAPMTRDRSALDRMWRQAGEEVLAVLDGGKDAAFLTLGDSLLYSTYSYLLETLLRLRPGLEVETVPGIASFSAAAALCNRALCCGQESLAVVPATRGMGFLKEVLNTFENVVLLKVAPVFDELLALLAEVGRLDEAAYICRCGMDGQFLLGSLAAAAEVPRDYFSLVLVGNRKGREGGHGL</sequence>
<dbReference type="STRING" id="1089553.Tph_c05240"/>
<evidence type="ECO:0000259" key="8">
    <source>
        <dbReference type="Pfam" id="PF00590"/>
    </source>
</evidence>
<proteinExistence type="inferred from homology"/>
<evidence type="ECO:0000256" key="6">
    <source>
        <dbReference type="ARBA" id="ARBA00022691"/>
    </source>
</evidence>